<evidence type="ECO:0000313" key="3">
    <source>
        <dbReference type="EMBL" id="MQY42659.1"/>
    </source>
</evidence>
<evidence type="ECO:0000259" key="2">
    <source>
        <dbReference type="Pfam" id="PF13400"/>
    </source>
</evidence>
<feature type="transmembrane region" description="Helical" evidence="1">
    <location>
        <begin position="35"/>
        <end position="56"/>
    </location>
</feature>
<dbReference type="InterPro" id="IPR028087">
    <property type="entry name" value="Tad_N"/>
</dbReference>
<dbReference type="AlphaFoldDB" id="A0A844ALQ5"/>
<gene>
    <name evidence="3" type="ORF">GG681_08385</name>
</gene>
<evidence type="ECO:0000256" key="1">
    <source>
        <dbReference type="SAM" id="Phobius"/>
    </source>
</evidence>
<reference evidence="3 4" key="1">
    <citation type="submission" date="2019-10" db="EMBL/GenBank/DDBJ databases">
        <title>Epibacterium sp. nov., isolated from seawater.</title>
        <authorList>
            <person name="Zhang X."/>
            <person name="Li N."/>
        </authorList>
    </citation>
    <scope>NUCLEOTIDE SEQUENCE [LARGE SCALE GENOMIC DNA]</scope>
    <source>
        <strain evidence="3 4">SM1969</strain>
    </source>
</reference>
<feature type="domain" description="Putative Flp pilus-assembly TadG-like N-terminal" evidence="2">
    <location>
        <begin position="35"/>
        <end position="80"/>
    </location>
</feature>
<dbReference type="Proteomes" id="UP000436694">
    <property type="component" value="Unassembled WGS sequence"/>
</dbReference>
<keyword evidence="1" id="KW-0812">Transmembrane</keyword>
<protein>
    <recommendedName>
        <fullName evidence="2">Putative Flp pilus-assembly TadG-like N-terminal domain-containing protein</fullName>
    </recommendedName>
</protein>
<accession>A0A844ALQ5</accession>
<keyword evidence="1" id="KW-1133">Transmembrane helix</keyword>
<organism evidence="3 4">
    <name type="scientific">Tritonibacter aquimaris</name>
    <dbReference type="NCBI Taxonomy" id="2663379"/>
    <lineage>
        <taxon>Bacteria</taxon>
        <taxon>Pseudomonadati</taxon>
        <taxon>Pseudomonadota</taxon>
        <taxon>Alphaproteobacteria</taxon>
        <taxon>Rhodobacterales</taxon>
        <taxon>Paracoccaceae</taxon>
        <taxon>Tritonibacter</taxon>
    </lineage>
</organism>
<proteinExistence type="predicted"/>
<dbReference type="Gene3D" id="3.40.50.410">
    <property type="entry name" value="von Willebrand factor, type A domain"/>
    <property type="match status" value="1"/>
</dbReference>
<dbReference type="InterPro" id="IPR036465">
    <property type="entry name" value="vWFA_dom_sf"/>
</dbReference>
<dbReference type="SUPFAM" id="SSF53300">
    <property type="entry name" value="vWA-like"/>
    <property type="match status" value="1"/>
</dbReference>
<dbReference type="EMBL" id="WIXK01000004">
    <property type="protein sequence ID" value="MQY42659.1"/>
    <property type="molecule type" value="Genomic_DNA"/>
</dbReference>
<keyword evidence="4" id="KW-1185">Reference proteome</keyword>
<dbReference type="Pfam" id="PF13400">
    <property type="entry name" value="Tad"/>
    <property type="match status" value="1"/>
</dbReference>
<evidence type="ECO:0000313" key="4">
    <source>
        <dbReference type="Proteomes" id="UP000436694"/>
    </source>
</evidence>
<comment type="caution">
    <text evidence="3">The sequence shown here is derived from an EMBL/GenBank/DDBJ whole genome shotgun (WGS) entry which is preliminary data.</text>
</comment>
<dbReference type="RefSeq" id="WP_153547080.1">
    <property type="nucleotide sequence ID" value="NZ_WIXK01000004.1"/>
</dbReference>
<sequence length="552" mass="61965">MSAFDPKVFCVRPLRQATSARALQSWQSFRRQEDGVLAVPVILIILLMLMVGGIGIDLMRYERDRTELQYTLDRAVLAAADLDQQFHPNDVVRDYLEKSGLGEHYQDPYVDMGQGYRKVEATVTTPFAAQYLRLAGDPGLTLKANARAEESIDDIEISLVLDVSGSMNSNNRLPNLKVAAKEFVDAIGLNTIEGKMSMSIVPYATQVSVPDELFAEFNVNEVHSYSNCINFDASDFDRTDLTIGKEYEQTLHFSPWYSSDYRASSGLVQLPVCDDRALREILPLQQDPQTLKSFIENLRAGGNTSIDLGMKWGTLLLDDSLQPTVQSLTTGESPFIDPEFATRPAAYSDTETLKIIVLMTDGQNTSQYFIRDQFREAQSGVWYNSQENRYSTRDPNTGEYYWDGLGRWEDHPYGNGTYRSCNYYGCSTKDEPGTAEQLSYIDLWARSHMRFVSDHLYADWMGRSNARNAYYYGAYTSVGHSSKNTRTANICDAAKDEGIVVYTIGFEAPESGQAVLRDCASSDAHFFDVEGLEISDAFASIATSIRQLRLTQ</sequence>
<name>A0A844ALQ5_9RHOB</name>
<keyword evidence="1" id="KW-0472">Membrane</keyword>